<dbReference type="AlphaFoldDB" id="A0A9W9IR90"/>
<feature type="signal peptide" evidence="1">
    <location>
        <begin position="1"/>
        <end position="19"/>
    </location>
</feature>
<evidence type="ECO:0000313" key="3">
    <source>
        <dbReference type="Proteomes" id="UP001146351"/>
    </source>
</evidence>
<dbReference type="Proteomes" id="UP001146351">
    <property type="component" value="Unassembled WGS sequence"/>
</dbReference>
<comment type="caution">
    <text evidence="2">The sequence shown here is derived from an EMBL/GenBank/DDBJ whole genome shotgun (WGS) entry which is preliminary data.</text>
</comment>
<name>A0A9W9IR90_9EURO</name>
<feature type="chain" id="PRO_5040830305" evidence="1">
    <location>
        <begin position="20"/>
        <end position="129"/>
    </location>
</feature>
<sequence>MRWLLALGGLLSVCAPVLAGEWQLDSSCERTCPPSYKGCRELVPTDWPDLAYKNKVTSGMERAFTLTSQLQKTLDNIADNKKLEKNEKEIRQVIEWMLLKDAKELNEKTDFTALRSMFIGSYQSAWWSP</sequence>
<keyword evidence="1" id="KW-0732">Signal</keyword>
<evidence type="ECO:0000313" key="2">
    <source>
        <dbReference type="EMBL" id="KAJ5182502.1"/>
    </source>
</evidence>
<organism evidence="2 3">
    <name type="scientific">Penicillium capsulatum</name>
    <dbReference type="NCBI Taxonomy" id="69766"/>
    <lineage>
        <taxon>Eukaryota</taxon>
        <taxon>Fungi</taxon>
        <taxon>Dikarya</taxon>
        <taxon>Ascomycota</taxon>
        <taxon>Pezizomycotina</taxon>
        <taxon>Eurotiomycetes</taxon>
        <taxon>Eurotiomycetidae</taxon>
        <taxon>Eurotiales</taxon>
        <taxon>Aspergillaceae</taxon>
        <taxon>Penicillium</taxon>
    </lineage>
</organism>
<keyword evidence="3" id="KW-1185">Reference proteome</keyword>
<proteinExistence type="predicted"/>
<accession>A0A9W9IR90</accession>
<reference evidence="2" key="2">
    <citation type="journal article" date="2023" name="IMA Fungus">
        <title>Comparative genomic study of the Penicillium genus elucidates a diverse pangenome and 15 lateral gene transfer events.</title>
        <authorList>
            <person name="Petersen C."/>
            <person name="Sorensen T."/>
            <person name="Nielsen M.R."/>
            <person name="Sondergaard T.E."/>
            <person name="Sorensen J.L."/>
            <person name="Fitzpatrick D.A."/>
            <person name="Frisvad J.C."/>
            <person name="Nielsen K.L."/>
        </authorList>
    </citation>
    <scope>NUCLEOTIDE SEQUENCE</scope>
    <source>
        <strain evidence="2">IBT 21917</strain>
    </source>
</reference>
<reference evidence="2" key="1">
    <citation type="submission" date="2022-11" db="EMBL/GenBank/DDBJ databases">
        <authorList>
            <person name="Petersen C."/>
        </authorList>
    </citation>
    <scope>NUCLEOTIDE SEQUENCE</scope>
    <source>
        <strain evidence="2">IBT 21917</strain>
    </source>
</reference>
<evidence type="ECO:0000256" key="1">
    <source>
        <dbReference type="SAM" id="SignalP"/>
    </source>
</evidence>
<protein>
    <submittedName>
        <fullName evidence="2">Uncharacterized protein</fullName>
    </submittedName>
</protein>
<gene>
    <name evidence="2" type="ORF">N7492_000118</name>
</gene>
<dbReference type="EMBL" id="JAPQKO010000001">
    <property type="protein sequence ID" value="KAJ5182502.1"/>
    <property type="molecule type" value="Genomic_DNA"/>
</dbReference>